<evidence type="ECO:0000256" key="1">
    <source>
        <dbReference type="SAM" id="SignalP"/>
    </source>
</evidence>
<reference evidence="2" key="1">
    <citation type="journal article" date="2020" name="Stud. Mycol.">
        <title>101 Dothideomycetes genomes: a test case for predicting lifestyles and emergence of pathogens.</title>
        <authorList>
            <person name="Haridas S."/>
            <person name="Albert R."/>
            <person name="Binder M."/>
            <person name="Bloem J."/>
            <person name="Labutti K."/>
            <person name="Salamov A."/>
            <person name="Andreopoulos B."/>
            <person name="Baker S."/>
            <person name="Barry K."/>
            <person name="Bills G."/>
            <person name="Bluhm B."/>
            <person name="Cannon C."/>
            <person name="Castanera R."/>
            <person name="Culley D."/>
            <person name="Daum C."/>
            <person name="Ezra D."/>
            <person name="Gonzalez J."/>
            <person name="Henrissat B."/>
            <person name="Kuo A."/>
            <person name="Liang C."/>
            <person name="Lipzen A."/>
            <person name="Lutzoni F."/>
            <person name="Magnuson J."/>
            <person name="Mondo S."/>
            <person name="Nolan M."/>
            <person name="Ohm R."/>
            <person name="Pangilinan J."/>
            <person name="Park H.-J."/>
            <person name="Ramirez L."/>
            <person name="Alfaro M."/>
            <person name="Sun H."/>
            <person name="Tritt A."/>
            <person name="Yoshinaga Y."/>
            <person name="Zwiers L.-H."/>
            <person name="Turgeon B."/>
            <person name="Goodwin S."/>
            <person name="Spatafora J."/>
            <person name="Crous P."/>
            <person name="Grigoriev I."/>
        </authorList>
    </citation>
    <scope>NUCLEOTIDE SEQUENCE</scope>
    <source>
        <strain evidence="2">CBS 113818</strain>
    </source>
</reference>
<keyword evidence="1" id="KW-0732">Signal</keyword>
<sequence length="193" mass="20076">MQFTTSTLAAILAFTSSTVATPLQARQNALQDWKVTGVAVGTPSGRPGSYPWSSITANITDPNEINLGTAQSDGSTVIVPAGSQGINCVAKYFSKGGETPLGRTWPCDPVEDGYWTMKVLAGSSGSYSSTNFNLKFTHVADLVYQGSQYTASFEGEGHFEVGNQLAGTCGGSGVCGWGLAPGKNPVLVKANKI</sequence>
<proteinExistence type="predicted"/>
<feature type="signal peptide" evidence="1">
    <location>
        <begin position="1"/>
        <end position="20"/>
    </location>
</feature>
<feature type="chain" id="PRO_5025572708" description="Cell death in tomato 1" evidence="1">
    <location>
        <begin position="21"/>
        <end position="193"/>
    </location>
</feature>
<gene>
    <name evidence="2" type="ORF">CC86DRAFT_464343</name>
</gene>
<dbReference type="Proteomes" id="UP000799424">
    <property type="component" value="Unassembled WGS sequence"/>
</dbReference>
<accession>A0A6A7A9K7</accession>
<organism evidence="2 3">
    <name type="scientific">Ophiobolus disseminans</name>
    <dbReference type="NCBI Taxonomy" id="1469910"/>
    <lineage>
        <taxon>Eukaryota</taxon>
        <taxon>Fungi</taxon>
        <taxon>Dikarya</taxon>
        <taxon>Ascomycota</taxon>
        <taxon>Pezizomycotina</taxon>
        <taxon>Dothideomycetes</taxon>
        <taxon>Pleosporomycetidae</taxon>
        <taxon>Pleosporales</taxon>
        <taxon>Pleosporineae</taxon>
        <taxon>Phaeosphaeriaceae</taxon>
        <taxon>Ophiobolus</taxon>
    </lineage>
</organism>
<dbReference type="EMBL" id="MU006220">
    <property type="protein sequence ID" value="KAF2829843.1"/>
    <property type="molecule type" value="Genomic_DNA"/>
</dbReference>
<evidence type="ECO:0000313" key="2">
    <source>
        <dbReference type="EMBL" id="KAF2829843.1"/>
    </source>
</evidence>
<name>A0A6A7A9K7_9PLEO</name>
<evidence type="ECO:0000313" key="3">
    <source>
        <dbReference type="Proteomes" id="UP000799424"/>
    </source>
</evidence>
<evidence type="ECO:0008006" key="4">
    <source>
        <dbReference type="Google" id="ProtNLM"/>
    </source>
</evidence>
<protein>
    <recommendedName>
        <fullName evidence="4">Cell death in tomato 1</fullName>
    </recommendedName>
</protein>
<keyword evidence="3" id="KW-1185">Reference proteome</keyword>
<dbReference type="OrthoDB" id="5226619at2759"/>
<dbReference type="AlphaFoldDB" id="A0A6A7A9K7"/>